<dbReference type="Proteomes" id="UP001165413">
    <property type="component" value="Unassembled WGS sequence"/>
</dbReference>
<accession>A0AA41WW20</accession>
<keyword evidence="2" id="KW-1185">Reference proteome</keyword>
<sequence>MQAQKIDAFTSAKWRSTETNKILISVKQVSEQHFAINAKMYIKADPQAFFALLEAADQDCSWLASCKKITILDKSLPQFRYVHTVFSSPWPAKDREMYTRSEHIFHPETQDLSIFITDISDQYPNTPGVLKLKGVSAQWSMTHQFGPWYELNYLAEATVGGWIPTWLSENLLISSTEKTFKRIRNRLQ</sequence>
<comment type="caution">
    <text evidence="1">The sequence shown here is derived from an EMBL/GenBank/DDBJ whole genome shotgun (WGS) entry which is preliminary data.</text>
</comment>
<evidence type="ECO:0000313" key="1">
    <source>
        <dbReference type="EMBL" id="MCP3427624.1"/>
    </source>
</evidence>
<dbReference type="AlphaFoldDB" id="A0AA41WW20"/>
<proteinExistence type="predicted"/>
<organism evidence="1 2">
    <name type="scientific">Opacimonas viscosa</name>
    <dbReference type="NCBI Taxonomy" id="2961944"/>
    <lineage>
        <taxon>Bacteria</taxon>
        <taxon>Pseudomonadati</taxon>
        <taxon>Pseudomonadota</taxon>
        <taxon>Gammaproteobacteria</taxon>
        <taxon>Alteromonadales</taxon>
        <taxon>Alteromonadaceae</taxon>
        <taxon>Opacimonas</taxon>
    </lineage>
</organism>
<evidence type="ECO:0000313" key="2">
    <source>
        <dbReference type="Proteomes" id="UP001165413"/>
    </source>
</evidence>
<dbReference type="InterPro" id="IPR023393">
    <property type="entry name" value="START-like_dom_sf"/>
</dbReference>
<gene>
    <name evidence="1" type="ORF">NLF92_01520</name>
</gene>
<dbReference type="EMBL" id="JANATA010000001">
    <property type="protein sequence ID" value="MCP3427624.1"/>
    <property type="molecule type" value="Genomic_DNA"/>
</dbReference>
<evidence type="ECO:0008006" key="3">
    <source>
        <dbReference type="Google" id="ProtNLM"/>
    </source>
</evidence>
<protein>
    <recommendedName>
        <fullName evidence="3">START domain-containing protein</fullName>
    </recommendedName>
</protein>
<dbReference type="RefSeq" id="WP_254098143.1">
    <property type="nucleotide sequence ID" value="NZ_JANATA010000001.1"/>
</dbReference>
<dbReference type="SUPFAM" id="SSF55961">
    <property type="entry name" value="Bet v1-like"/>
    <property type="match status" value="1"/>
</dbReference>
<reference evidence="1" key="1">
    <citation type="submission" date="2022-07" db="EMBL/GenBank/DDBJ databases">
        <title>Characterization of the Novel Bacterium Alteromonas immobilis LMIT006 and Alteromonas gregis LMIT007.</title>
        <authorList>
            <person name="Lin X."/>
        </authorList>
    </citation>
    <scope>NUCLEOTIDE SEQUENCE</scope>
    <source>
        <strain evidence="1">LMIT007</strain>
    </source>
</reference>
<name>A0AA41WW20_9ALTE</name>
<dbReference type="Gene3D" id="3.30.530.20">
    <property type="match status" value="1"/>
</dbReference>